<accession>A0A9C7BL83</accession>
<name>A0A9C7BL83_9VIRU</name>
<evidence type="ECO:0000313" key="1">
    <source>
        <dbReference type="EMBL" id="BDT61861.1"/>
    </source>
</evidence>
<proteinExistence type="predicted"/>
<dbReference type="EMBL" id="LC738870">
    <property type="protein sequence ID" value="BDT61861.1"/>
    <property type="molecule type" value="Genomic_DNA"/>
</dbReference>
<dbReference type="InterPro" id="IPR043472">
    <property type="entry name" value="Macro_dom-like"/>
</dbReference>
<sequence>MTEYSSRWENRIFREDVKNYHIIEGDIFADRFRKKNICICQQCNCITLKPHGLSADIVKHFGEYANSYGRRRAKPNTINTATLETRAEPGTVDFCEGTPCVANLFAQFFYGSSSNVQYLSRKYLDPHIRKGVDNDTAEKRLMYFRSCLNNLMFDLRNKYTYIDTVVFPHRIGCGMAGGSWADYQNVLLQFADRLSEDNITVFEVRNDAAIEATKRYHSRPVEGRWREREGITTD</sequence>
<dbReference type="SUPFAM" id="SSF52949">
    <property type="entry name" value="Macro domain-like"/>
    <property type="match status" value="1"/>
</dbReference>
<protein>
    <submittedName>
        <fullName evidence="1">Wsv206-like protein</fullName>
    </submittedName>
</protein>
<reference evidence="1" key="1">
    <citation type="submission" date="2022-10" db="EMBL/GenBank/DDBJ databases">
        <title>Genome sequences of endogenous nimaviruses in decapod crustaceans.</title>
        <authorList>
            <person name="Kawato S."/>
            <person name="Nozaki R."/>
            <person name="Kondo H."/>
            <person name="Hirono I."/>
        </authorList>
    </citation>
    <scope>NUCLEOTIDE SEQUENCE</scope>
    <source>
        <strain evidence="1">Mikawa2016</strain>
    </source>
</reference>
<organism evidence="1">
    <name type="scientific">Penaeus monodon majanivirus A</name>
    <dbReference type="NCBI Taxonomy" id="2984271"/>
    <lineage>
        <taxon>Viruses</taxon>
        <taxon>Viruses incertae sedis</taxon>
        <taxon>Naldaviricetes</taxon>
        <taxon>Nimaviridae</taxon>
    </lineage>
</organism>
<dbReference type="Gene3D" id="3.40.220.10">
    <property type="entry name" value="Leucine Aminopeptidase, subunit E, domain 1"/>
    <property type="match status" value="1"/>
</dbReference>